<organism evidence="2 3">
    <name type="scientific">Macrococcoides canis</name>
    <dbReference type="NCBI Taxonomy" id="1855823"/>
    <lineage>
        <taxon>Bacteria</taxon>
        <taxon>Bacillati</taxon>
        <taxon>Bacillota</taxon>
        <taxon>Bacilli</taxon>
        <taxon>Bacillales</taxon>
        <taxon>Staphylococcaceae</taxon>
        <taxon>Macrococcoides</taxon>
    </lineage>
</organism>
<accession>A0A1W7A9S6</accession>
<dbReference type="InterPro" id="IPR007921">
    <property type="entry name" value="CHAP_dom"/>
</dbReference>
<dbReference type="InterPro" id="IPR038765">
    <property type="entry name" value="Papain-like_cys_pep_sf"/>
</dbReference>
<protein>
    <submittedName>
        <fullName evidence="2">N-acetylmuramoyl-L-alanine amidase sle1</fullName>
        <ecNumber evidence="2">3.5.1.28</ecNumber>
    </submittedName>
</protein>
<keyword evidence="2" id="KW-0378">Hydrolase</keyword>
<dbReference type="EMBL" id="CP021059">
    <property type="protein sequence ID" value="ARQ06362.1"/>
    <property type="molecule type" value="Genomic_DNA"/>
</dbReference>
<dbReference type="EC" id="3.5.1.28" evidence="2"/>
<evidence type="ECO:0000313" key="2">
    <source>
        <dbReference type="EMBL" id="ARQ06362.1"/>
    </source>
</evidence>
<dbReference type="Pfam" id="PF05257">
    <property type="entry name" value="CHAP"/>
    <property type="match status" value="1"/>
</dbReference>
<name>A0A1W7A9S6_9STAP</name>
<dbReference type="OrthoDB" id="9805070at2"/>
<evidence type="ECO:0000259" key="1">
    <source>
        <dbReference type="PROSITE" id="PS50911"/>
    </source>
</evidence>
<gene>
    <name evidence="2" type="primary">sle1_1</name>
    <name evidence="2" type="ORF">MCCS_07120</name>
</gene>
<dbReference type="Proteomes" id="UP000194154">
    <property type="component" value="Chromosome"/>
</dbReference>
<proteinExistence type="predicted"/>
<dbReference type="GO" id="GO:0008745">
    <property type="term" value="F:N-acetylmuramoyl-L-alanine amidase activity"/>
    <property type="evidence" value="ECO:0007669"/>
    <property type="project" value="UniProtKB-EC"/>
</dbReference>
<dbReference type="RefSeq" id="WP_086042035.1">
    <property type="nucleotide sequence ID" value="NZ_CBCRZA010000001.1"/>
</dbReference>
<dbReference type="GeneID" id="35294849"/>
<feature type="domain" description="Peptidase C51" evidence="1">
    <location>
        <begin position="24"/>
        <end position="147"/>
    </location>
</feature>
<dbReference type="KEGG" id="mcak:MCCS_07120"/>
<dbReference type="AlphaFoldDB" id="A0A1W7A9S6"/>
<dbReference type="SUPFAM" id="SSF54001">
    <property type="entry name" value="Cysteine proteinases"/>
    <property type="match status" value="1"/>
</dbReference>
<dbReference type="PROSITE" id="PS50911">
    <property type="entry name" value="CHAP"/>
    <property type="match status" value="1"/>
</dbReference>
<keyword evidence="3" id="KW-1185">Reference proteome</keyword>
<dbReference type="STRING" id="1855823.MCCS_07120"/>
<dbReference type="Gene3D" id="3.90.1720.10">
    <property type="entry name" value="endopeptidase domain like (from Nostoc punctiforme)"/>
    <property type="match status" value="1"/>
</dbReference>
<sequence>MKKVLLSIIAVIMLGTATEAIHPDSEQAHAAYYNPIKKAGYNYYYKGSCVYYAFNRRAQLNRPVSNNWNSAKYWPSKARRMGYKVSRTPVYGAVMISQTGYHGHAAVVERINRNGSILVSEMNFPRNGVKTYRTISKAQRSQFEYIY</sequence>
<reference evidence="2 3" key="1">
    <citation type="journal article" date="2017" name="Int. J. Syst. Evol. Microbiol.">
        <title>Macrococcus canis sp. nov., a skin bacterium associated with infections in dogs.</title>
        <authorList>
            <person name="Gobeli Brawand S."/>
            <person name="Cotting K."/>
            <person name="Gomez-Sanz E."/>
            <person name="Collaud A."/>
            <person name="Thomann A."/>
            <person name="Brodard I."/>
            <person name="Rodriguez-Campos S."/>
            <person name="Strauss C."/>
            <person name="Perreten V."/>
        </authorList>
    </citation>
    <scope>NUCLEOTIDE SEQUENCE [LARGE SCALE GENOMIC DNA]</scope>
    <source>
        <strain evidence="2 3">KM45013</strain>
    </source>
</reference>
<evidence type="ECO:0000313" key="3">
    <source>
        <dbReference type="Proteomes" id="UP000194154"/>
    </source>
</evidence>